<dbReference type="Proteomes" id="UP000184356">
    <property type="component" value="Unassembled WGS sequence"/>
</dbReference>
<name>A0A1L9T2I3_9EURO</name>
<dbReference type="OrthoDB" id="3350591at2759"/>
<gene>
    <name evidence="1" type="ORF">ASPSYDRAFT_36485</name>
</gene>
<dbReference type="VEuPathDB" id="FungiDB:ASPSYDRAFT_36485"/>
<proteinExistence type="predicted"/>
<dbReference type="RefSeq" id="XP_040697357.1">
    <property type="nucleotide sequence ID" value="XM_040845433.1"/>
</dbReference>
<sequence>MSALNLCLEVEEEELNQEFGGYKPRESASILTRCLNLDADLSVREAFLRLYAMLPERETQISYGDIRISWPELNLGGLLLDAARQIPYSHPAQAKLVKLVQNLGRCDRFTKPIGMPGYVFYDGMTEFKRECHRIGGATWDTDTEAQQLVNICAFQGRLASTGFLNPRELMIWWMRDTLERPASSYAWSTLVMGSAVWIRYGGSFLFQTMVLDLEPEAEYYQVFETYELYDGPVFGLERWDFWQRRFAEISTSEAYPVNDEARRLAADAADYMAALARTARPSAINTGGRSQTQVQVTAAADILHMNSHPWCHIPCYFLSVLPSAIRYNS</sequence>
<accession>A0A1L9T2I3</accession>
<dbReference type="EMBL" id="KV878597">
    <property type="protein sequence ID" value="OJJ53551.1"/>
    <property type="molecule type" value="Genomic_DNA"/>
</dbReference>
<dbReference type="PANTHER" id="PTHR38797:SF4">
    <property type="entry name" value="NUCLEAR PORE COMPLEX PROTEIN NUP85"/>
    <property type="match status" value="1"/>
</dbReference>
<dbReference type="GeneID" id="63761506"/>
<reference evidence="2" key="1">
    <citation type="journal article" date="2017" name="Genome Biol.">
        <title>Comparative genomics reveals high biological diversity and specific adaptations in the industrially and medically important fungal genus Aspergillus.</title>
        <authorList>
            <person name="de Vries R.P."/>
            <person name="Riley R."/>
            <person name="Wiebenga A."/>
            <person name="Aguilar-Osorio G."/>
            <person name="Amillis S."/>
            <person name="Uchima C.A."/>
            <person name="Anderluh G."/>
            <person name="Asadollahi M."/>
            <person name="Askin M."/>
            <person name="Barry K."/>
            <person name="Battaglia E."/>
            <person name="Bayram O."/>
            <person name="Benocci T."/>
            <person name="Braus-Stromeyer S.A."/>
            <person name="Caldana C."/>
            <person name="Canovas D."/>
            <person name="Cerqueira G.C."/>
            <person name="Chen F."/>
            <person name="Chen W."/>
            <person name="Choi C."/>
            <person name="Clum A."/>
            <person name="Dos Santos R.A."/>
            <person name="Damasio A.R."/>
            <person name="Diallinas G."/>
            <person name="Emri T."/>
            <person name="Fekete E."/>
            <person name="Flipphi M."/>
            <person name="Freyberg S."/>
            <person name="Gallo A."/>
            <person name="Gournas C."/>
            <person name="Habgood R."/>
            <person name="Hainaut M."/>
            <person name="Harispe M.L."/>
            <person name="Henrissat B."/>
            <person name="Hilden K.S."/>
            <person name="Hope R."/>
            <person name="Hossain A."/>
            <person name="Karabika E."/>
            <person name="Karaffa L."/>
            <person name="Karanyi Z."/>
            <person name="Krasevec N."/>
            <person name="Kuo A."/>
            <person name="Kusch H."/>
            <person name="LaButti K."/>
            <person name="Lagendijk E.L."/>
            <person name="Lapidus A."/>
            <person name="Levasseur A."/>
            <person name="Lindquist E."/>
            <person name="Lipzen A."/>
            <person name="Logrieco A.F."/>
            <person name="MacCabe A."/>
            <person name="Maekelae M.R."/>
            <person name="Malavazi I."/>
            <person name="Melin P."/>
            <person name="Meyer V."/>
            <person name="Mielnichuk N."/>
            <person name="Miskei M."/>
            <person name="Molnar A.P."/>
            <person name="Mule G."/>
            <person name="Ngan C.Y."/>
            <person name="Orejas M."/>
            <person name="Orosz E."/>
            <person name="Ouedraogo J.P."/>
            <person name="Overkamp K.M."/>
            <person name="Park H.-S."/>
            <person name="Perrone G."/>
            <person name="Piumi F."/>
            <person name="Punt P.J."/>
            <person name="Ram A.F."/>
            <person name="Ramon A."/>
            <person name="Rauscher S."/>
            <person name="Record E."/>
            <person name="Riano-Pachon D.M."/>
            <person name="Robert V."/>
            <person name="Roehrig J."/>
            <person name="Ruller R."/>
            <person name="Salamov A."/>
            <person name="Salih N.S."/>
            <person name="Samson R.A."/>
            <person name="Sandor E."/>
            <person name="Sanguinetti M."/>
            <person name="Schuetze T."/>
            <person name="Sepcic K."/>
            <person name="Shelest E."/>
            <person name="Sherlock G."/>
            <person name="Sophianopoulou V."/>
            <person name="Squina F.M."/>
            <person name="Sun H."/>
            <person name="Susca A."/>
            <person name="Todd R.B."/>
            <person name="Tsang A."/>
            <person name="Unkles S.E."/>
            <person name="van de Wiele N."/>
            <person name="van Rossen-Uffink D."/>
            <person name="Oliveira J.V."/>
            <person name="Vesth T.C."/>
            <person name="Visser J."/>
            <person name="Yu J.-H."/>
            <person name="Zhou M."/>
            <person name="Andersen M.R."/>
            <person name="Archer D.B."/>
            <person name="Baker S.E."/>
            <person name="Benoit I."/>
            <person name="Brakhage A.A."/>
            <person name="Braus G.H."/>
            <person name="Fischer R."/>
            <person name="Frisvad J.C."/>
            <person name="Goldman G.H."/>
            <person name="Houbraken J."/>
            <person name="Oakley B."/>
            <person name="Pocsi I."/>
            <person name="Scazzocchio C."/>
            <person name="Seiboth B."/>
            <person name="vanKuyk P.A."/>
            <person name="Wortman J."/>
            <person name="Dyer P.S."/>
            <person name="Grigoriev I.V."/>
        </authorList>
    </citation>
    <scope>NUCLEOTIDE SEQUENCE [LARGE SCALE GENOMIC DNA]</scope>
    <source>
        <strain evidence="2">CBS 593.65</strain>
    </source>
</reference>
<evidence type="ECO:0000313" key="2">
    <source>
        <dbReference type="Proteomes" id="UP000184356"/>
    </source>
</evidence>
<organism evidence="1 2">
    <name type="scientific">Aspergillus sydowii CBS 593.65</name>
    <dbReference type="NCBI Taxonomy" id="1036612"/>
    <lineage>
        <taxon>Eukaryota</taxon>
        <taxon>Fungi</taxon>
        <taxon>Dikarya</taxon>
        <taxon>Ascomycota</taxon>
        <taxon>Pezizomycotina</taxon>
        <taxon>Eurotiomycetes</taxon>
        <taxon>Eurotiomycetidae</taxon>
        <taxon>Eurotiales</taxon>
        <taxon>Aspergillaceae</taxon>
        <taxon>Aspergillus</taxon>
        <taxon>Aspergillus subgen. Nidulantes</taxon>
    </lineage>
</organism>
<protein>
    <submittedName>
        <fullName evidence="1">Uncharacterized protein</fullName>
    </submittedName>
</protein>
<dbReference type="InterPro" id="IPR022085">
    <property type="entry name" value="OpdG"/>
</dbReference>
<dbReference type="Pfam" id="PF12311">
    <property type="entry name" value="DUF3632"/>
    <property type="match status" value="1"/>
</dbReference>
<dbReference type="PANTHER" id="PTHR38797">
    <property type="entry name" value="NUCLEAR PORE COMPLEX PROTEIN NUP85-RELATED"/>
    <property type="match status" value="1"/>
</dbReference>
<dbReference type="AlphaFoldDB" id="A0A1L9T2I3"/>
<evidence type="ECO:0000313" key="1">
    <source>
        <dbReference type="EMBL" id="OJJ53551.1"/>
    </source>
</evidence>
<keyword evidence="2" id="KW-1185">Reference proteome</keyword>
<dbReference type="STRING" id="1036612.A0A1L9T2I3"/>
<dbReference type="InterPro" id="IPR053204">
    <property type="entry name" value="Oxopyrrolidines_Biosynth-assoc"/>
</dbReference>